<dbReference type="GO" id="GO:0003684">
    <property type="term" value="F:damaged DNA binding"/>
    <property type="evidence" value="ECO:0007669"/>
    <property type="project" value="InterPro"/>
</dbReference>
<evidence type="ECO:0000256" key="8">
    <source>
        <dbReference type="ARBA" id="ARBA00023242"/>
    </source>
</evidence>
<keyword evidence="7" id="KW-0234">DNA repair</keyword>
<keyword evidence="8" id="KW-0539">Nucleus</keyword>
<organism evidence="13 14">
    <name type="scientific">Neolecta irregularis (strain DAH-3)</name>
    <dbReference type="NCBI Taxonomy" id="1198029"/>
    <lineage>
        <taxon>Eukaryota</taxon>
        <taxon>Fungi</taxon>
        <taxon>Dikarya</taxon>
        <taxon>Ascomycota</taxon>
        <taxon>Taphrinomycotina</taxon>
        <taxon>Neolectales</taxon>
        <taxon>Neolectaceae</taxon>
        <taxon>Neolecta</taxon>
    </lineage>
</organism>
<evidence type="ECO:0000256" key="5">
    <source>
        <dbReference type="ARBA" id="ARBA00022771"/>
    </source>
</evidence>
<dbReference type="GO" id="GO:0005657">
    <property type="term" value="C:replication fork"/>
    <property type="evidence" value="ECO:0007669"/>
    <property type="project" value="TreeGrafter"/>
</dbReference>
<dbReference type="GO" id="GO:0007064">
    <property type="term" value="P:mitotic sister chromatid cohesion"/>
    <property type="evidence" value="ECO:0007669"/>
    <property type="project" value="UniProtKB-ARBA"/>
</dbReference>
<evidence type="ECO:0000259" key="11">
    <source>
        <dbReference type="PROSITE" id="PS50173"/>
    </source>
</evidence>
<keyword evidence="3" id="KW-0479">Metal-binding</keyword>
<feature type="compositionally biased region" description="Basic and acidic residues" evidence="10">
    <location>
        <begin position="503"/>
        <end position="513"/>
    </location>
</feature>
<dbReference type="SUPFAM" id="SSF56672">
    <property type="entry name" value="DNA/RNA polymerases"/>
    <property type="match status" value="1"/>
</dbReference>
<dbReference type="EMBL" id="LXFE01000257">
    <property type="protein sequence ID" value="OLL26007.1"/>
    <property type="molecule type" value="Genomic_DNA"/>
</dbReference>
<dbReference type="Gene3D" id="3.40.1170.60">
    <property type="match status" value="1"/>
</dbReference>
<dbReference type="FunFam" id="1.10.150.20:FF:000014">
    <property type="entry name" value="Polymerase (DNA directed), eta"/>
    <property type="match status" value="1"/>
</dbReference>
<dbReference type="InterPro" id="IPR036775">
    <property type="entry name" value="DNA_pol_Y-fam_lit_finger_sf"/>
</dbReference>
<name>A0A1U7LTL5_NEOID</name>
<dbReference type="OMA" id="AWPCSNL"/>
<dbReference type="FunFam" id="3.40.1170.60:FF:000008">
    <property type="entry name" value="DNA polymerase eta subunit"/>
    <property type="match status" value="1"/>
</dbReference>
<dbReference type="GO" id="GO:0008270">
    <property type="term" value="F:zinc ion binding"/>
    <property type="evidence" value="ECO:0007669"/>
    <property type="project" value="UniProtKB-KW"/>
</dbReference>
<feature type="domain" description="UBZ3-type" evidence="12">
    <location>
        <begin position="556"/>
        <end position="591"/>
    </location>
</feature>
<evidence type="ECO:0000256" key="9">
    <source>
        <dbReference type="ARBA" id="ARBA00044975"/>
    </source>
</evidence>
<evidence type="ECO:0000256" key="10">
    <source>
        <dbReference type="SAM" id="MobiDB-lite"/>
    </source>
</evidence>
<reference evidence="13 14" key="1">
    <citation type="submission" date="2016-04" db="EMBL/GenBank/DDBJ databases">
        <title>Evolutionary innovation and constraint leading to complex multicellularity in the Ascomycota.</title>
        <authorList>
            <person name="Cisse O."/>
            <person name="Nguyen A."/>
            <person name="Hewitt D.A."/>
            <person name="Jedd G."/>
            <person name="Stajich J.E."/>
        </authorList>
    </citation>
    <scope>NUCLEOTIDE SEQUENCE [LARGE SCALE GENOMIC DNA]</scope>
    <source>
        <strain evidence="13 14">DAH-3</strain>
    </source>
</reference>
<dbReference type="GO" id="GO:0003887">
    <property type="term" value="F:DNA-directed DNA polymerase activity"/>
    <property type="evidence" value="ECO:0007669"/>
    <property type="project" value="TreeGrafter"/>
</dbReference>
<evidence type="ECO:0000256" key="3">
    <source>
        <dbReference type="ARBA" id="ARBA00022723"/>
    </source>
</evidence>
<evidence type="ECO:0000256" key="4">
    <source>
        <dbReference type="ARBA" id="ARBA00022763"/>
    </source>
</evidence>
<dbReference type="PROSITE" id="PS51907">
    <property type="entry name" value="ZF_UBZ3"/>
    <property type="match status" value="1"/>
</dbReference>
<dbReference type="Pfam" id="PF18439">
    <property type="entry name" value="zf_UBZ"/>
    <property type="match status" value="1"/>
</dbReference>
<dbReference type="STRING" id="1198029.A0A1U7LTL5"/>
<feature type="compositionally biased region" description="Polar residues" evidence="10">
    <location>
        <begin position="516"/>
        <end position="526"/>
    </location>
</feature>
<dbReference type="GO" id="GO:0006281">
    <property type="term" value="P:DNA repair"/>
    <property type="evidence" value="ECO:0007669"/>
    <property type="project" value="UniProtKB-KW"/>
</dbReference>
<dbReference type="PIRSF" id="PIRSF036603">
    <property type="entry name" value="DPol_eta"/>
    <property type="match status" value="1"/>
</dbReference>
<proteinExistence type="predicted"/>
<feature type="region of interest" description="Disordered" evidence="10">
    <location>
        <begin position="586"/>
        <end position="623"/>
    </location>
</feature>
<dbReference type="InterPro" id="IPR041298">
    <property type="entry name" value="UBZ3"/>
</dbReference>
<accession>A0A1U7LTL5</accession>
<keyword evidence="4" id="KW-0227">DNA damage</keyword>
<dbReference type="Pfam" id="PF21704">
    <property type="entry name" value="POLH-Rev1_HhH"/>
    <property type="match status" value="1"/>
</dbReference>
<dbReference type="Gene3D" id="1.10.150.20">
    <property type="entry name" value="5' to 3' exonuclease, C-terminal subdomain"/>
    <property type="match status" value="1"/>
</dbReference>
<gene>
    <name evidence="13" type="ORF">NEOLI_000180</name>
</gene>
<evidence type="ECO:0000256" key="7">
    <source>
        <dbReference type="ARBA" id="ARBA00023204"/>
    </source>
</evidence>
<dbReference type="InterPro" id="IPR017961">
    <property type="entry name" value="DNA_pol_Y-fam_little_finger"/>
</dbReference>
<dbReference type="Gene3D" id="3.30.70.270">
    <property type="match status" value="1"/>
</dbReference>
<evidence type="ECO:0000313" key="13">
    <source>
        <dbReference type="EMBL" id="OLL26007.1"/>
    </source>
</evidence>
<keyword evidence="2 13" id="KW-0808">Transferase</keyword>
<dbReference type="PROSITE" id="PS50173">
    <property type="entry name" value="UMUC"/>
    <property type="match status" value="1"/>
</dbReference>
<dbReference type="OrthoDB" id="5723at2759"/>
<dbReference type="PANTHER" id="PTHR45873">
    <property type="entry name" value="DNA POLYMERASE ETA"/>
    <property type="match status" value="1"/>
</dbReference>
<dbReference type="AlphaFoldDB" id="A0A1U7LTL5"/>
<evidence type="ECO:0000256" key="1">
    <source>
        <dbReference type="ARBA" id="ARBA00004123"/>
    </source>
</evidence>
<feature type="domain" description="UmuC" evidence="11">
    <location>
        <begin position="38"/>
        <end position="293"/>
    </location>
</feature>
<dbReference type="GO" id="GO:0070987">
    <property type="term" value="P:error-free translesion synthesis"/>
    <property type="evidence" value="ECO:0007669"/>
    <property type="project" value="UniProtKB-ARBA"/>
</dbReference>
<evidence type="ECO:0000259" key="12">
    <source>
        <dbReference type="PROSITE" id="PS51907"/>
    </source>
</evidence>
<keyword evidence="6" id="KW-0862">Zinc</keyword>
<feature type="region of interest" description="Disordered" evidence="10">
    <location>
        <begin position="503"/>
        <end position="538"/>
    </location>
</feature>
<dbReference type="GO" id="GO:0035861">
    <property type="term" value="C:site of double-strand break"/>
    <property type="evidence" value="ECO:0007669"/>
    <property type="project" value="TreeGrafter"/>
</dbReference>
<dbReference type="InterPro" id="IPR043502">
    <property type="entry name" value="DNA/RNA_pol_sf"/>
</dbReference>
<dbReference type="PANTHER" id="PTHR45873:SF1">
    <property type="entry name" value="DNA POLYMERASE ETA"/>
    <property type="match status" value="1"/>
</dbReference>
<dbReference type="GO" id="GO:0009314">
    <property type="term" value="P:response to radiation"/>
    <property type="evidence" value="ECO:0007669"/>
    <property type="project" value="TreeGrafter"/>
</dbReference>
<protein>
    <recommendedName>
        <fullName evidence="9">DNA polymerase eta</fullName>
    </recommendedName>
</protein>
<dbReference type="Gene3D" id="3.30.1490.100">
    <property type="entry name" value="DNA polymerase, Y-family, little finger domain"/>
    <property type="match status" value="1"/>
</dbReference>
<dbReference type="GO" id="GO:0042276">
    <property type="term" value="P:error-prone translesion synthesis"/>
    <property type="evidence" value="ECO:0007669"/>
    <property type="project" value="TreeGrafter"/>
</dbReference>
<dbReference type="GO" id="GO:0005634">
    <property type="term" value="C:nucleus"/>
    <property type="evidence" value="ECO:0007669"/>
    <property type="project" value="UniProtKB-SubCell"/>
</dbReference>
<evidence type="ECO:0000256" key="2">
    <source>
        <dbReference type="ARBA" id="ARBA00022679"/>
    </source>
</evidence>
<dbReference type="InterPro" id="IPR001126">
    <property type="entry name" value="UmuC"/>
</dbReference>
<dbReference type="InterPro" id="IPR052230">
    <property type="entry name" value="DNA_polymerase_eta"/>
</dbReference>
<dbReference type="InterPro" id="IPR043128">
    <property type="entry name" value="Rev_trsase/Diguanyl_cyclase"/>
</dbReference>
<comment type="caution">
    <text evidence="13">The sequence shown here is derived from an EMBL/GenBank/DDBJ whole genome shotgun (WGS) entry which is preliminary data.</text>
</comment>
<keyword evidence="5" id="KW-0863">Zinc-finger</keyword>
<evidence type="ECO:0000313" key="14">
    <source>
        <dbReference type="Proteomes" id="UP000186594"/>
    </source>
</evidence>
<keyword evidence="14" id="KW-1185">Reference proteome</keyword>
<evidence type="ECO:0000256" key="6">
    <source>
        <dbReference type="ARBA" id="ARBA00022833"/>
    </source>
</evidence>
<comment type="subcellular location">
    <subcellularLocation>
        <location evidence="1">Nucleus</location>
    </subcellularLocation>
</comment>
<dbReference type="Proteomes" id="UP000186594">
    <property type="component" value="Unassembled WGS sequence"/>
</dbReference>
<dbReference type="Pfam" id="PF11799">
    <property type="entry name" value="IMS_C"/>
    <property type="match status" value="1"/>
</dbReference>
<dbReference type="SUPFAM" id="SSF100879">
    <property type="entry name" value="Lesion bypass DNA polymerase (Y-family), little finger domain"/>
    <property type="match status" value="1"/>
</dbReference>
<sequence length="623" mass="70192">MSLPPSSWAATATSRFSFRHLAPAAMRAPARDSPLRVIAHIDLDAFYSQVELVRLQLSPDTPLAVQQWRSIIAVNYPARAFGLTRHETIESALLKCPHLVLQHVQTWKEDQVKPHYHLNPDMATHKVSLDPYRREGRKILEIFRQHCDTVEKASVDESFLDLSTLVREKLLDRYPYLAFPPDGDASCNLPLPLACNWIDDHGTLIPLSQEESEEGPPDWDDICLQIGAEIVRDIRLHVLKELKYTCSAGVAKNKMLAKLCSAYRKPNQQTIIRDRAVMGFLADLKFTKIRNLGGKLGEQVSESLNTELCRELWRFSVDELRGKLGLETGPWVYSISRGIDYSEVNPRTQIKSMMSAKNFRPNIGNIEQAERWMRILTADLASRLLEDPLSRRPKTITLHHRGINRANKSRQAPIPIGKELTADYTSYLAVSLMKSLESENGCYPCTMLSVGLTGFEGAEDGVRGISAFLLKGEEAKLAKRTAESFHLPGLKKTKTGGIQRFFESSETKHDGVQKSKGLNNAGSSDTENSKDYSPEAGYASPKGFASPLSSYTTLHDEEFCFRCDKCNGKLIPFVEREEHDDWHFAKGLSKDDRPLPSVRQVVKLSKRKSSPSEAKSQRKLQFR</sequence>
<dbReference type="Pfam" id="PF00817">
    <property type="entry name" value="IMS"/>
    <property type="match status" value="1"/>
</dbReference>